<dbReference type="CDD" id="cd00200">
    <property type="entry name" value="WD40"/>
    <property type="match status" value="1"/>
</dbReference>
<evidence type="ECO:0000256" key="3">
    <source>
        <dbReference type="PROSITE-ProRule" id="PRU00221"/>
    </source>
</evidence>
<dbReference type="Proteomes" id="UP001447188">
    <property type="component" value="Unassembled WGS sequence"/>
</dbReference>
<proteinExistence type="predicted"/>
<feature type="compositionally biased region" description="Polar residues" evidence="4">
    <location>
        <begin position="825"/>
        <end position="839"/>
    </location>
</feature>
<dbReference type="PROSITE" id="PS00678">
    <property type="entry name" value="WD_REPEATS_1"/>
    <property type="match status" value="1"/>
</dbReference>
<feature type="compositionally biased region" description="Polar residues" evidence="4">
    <location>
        <begin position="775"/>
        <end position="792"/>
    </location>
</feature>
<dbReference type="SUPFAM" id="SSF50978">
    <property type="entry name" value="WD40 repeat-like"/>
    <property type="match status" value="1"/>
</dbReference>
<keyword evidence="6" id="KW-1185">Reference proteome</keyword>
<dbReference type="PROSITE" id="PS50294">
    <property type="entry name" value="WD_REPEATS_REGION"/>
    <property type="match status" value="3"/>
</dbReference>
<feature type="repeat" description="WD" evidence="3">
    <location>
        <begin position="384"/>
        <end position="418"/>
    </location>
</feature>
<feature type="compositionally biased region" description="Polar residues" evidence="4">
    <location>
        <begin position="249"/>
        <end position="263"/>
    </location>
</feature>
<feature type="repeat" description="WD" evidence="3">
    <location>
        <begin position="267"/>
        <end position="308"/>
    </location>
</feature>
<dbReference type="InterPro" id="IPR040324">
    <property type="entry name" value="WDR44/Dgr2"/>
</dbReference>
<sequence length="918" mass="100316">MTATSILPSVKISRSRGSRSPGPNISEPFASDDIGLENGRPTSGNVSAINGGNSTLSSGSAARFSRSTSVLVGDSGELRSSALSGRGLPREGATIVDPLTMQILRRTGTEGTLRQKARKDNSDWKGMNDDVPNEGMSGVLGGLSLDVSRHMDVQPQVKEKKKGVSFLSRIMGGGKKRSSDAPQDEDGFEVDMRTEGMDAHVFSQPIGYIPQFPAPPKYIRVRSQHKPKREFDQTFLAQELYRKHEENGKSPSASSANISTGSLSNIPKHKSGAIWAMKFSKDGRYLAAGGQDKIVRVWQVISSKEERAAHEKEEDAFGSGGIYSGGRGVRLNAPVFRSEPTHEYTGHTADVLDLSWSKNNFLLSSSMDKTVRLWHVSRKECLCCFQHSDFVTAIVFHPRDDRFFLAGSLDSKLRLWSIPDKSVAFWNELPDLITAVAFTPDGRMAIAGCLSGLCLFYETEGLRYHTQVHVRSSHGRNAKGSKITGIETITFPPDDPNGDVKLLITSNDSRVRMYNARDKSLELKFKGNENTSSQIHATFSDDGQYVISGSEDRRVYIWNVGSGEAEKKVKRPIEHFEAHPAIVTVAVMAPTKTRQLLGGSGDPLYDLCNPPPITLVSRSGSVSSKKNPESLADQKLDNPMFSTIPKIPEESPAYMHRSVHPDGNIIVTADYTGRIKVFRQDCAYIKRKNESWETSSTFSKKIGSSIFSGHGRRSSQSHTHPGSDRILSWRQSIASNGSAVLDGRSSGRSISPRKSMGAMSIGSGSTTHRFMRSGSVRSRATSIGVDASTNGQGAYGRINGPNHGHSSPASASTRRPSLDEERAENTGSNHNSSLVMTQETNRKMGHYENGVPRPRAESEARPHRLSAVDLNESTDDIYSSDDESGESEAETVRCKRCGGTSFKAKQSRKGEHKLLCVK</sequence>
<name>A0ABR3GUI8_9PEZI</name>
<dbReference type="InterPro" id="IPR020472">
    <property type="entry name" value="WD40_PAC1"/>
</dbReference>
<feature type="region of interest" description="Disordered" evidence="4">
    <location>
        <begin position="738"/>
        <end position="894"/>
    </location>
</feature>
<dbReference type="PRINTS" id="PR00320">
    <property type="entry name" value="GPROTEINBRPT"/>
</dbReference>
<dbReference type="PANTHER" id="PTHR14221">
    <property type="entry name" value="WD REPEAT DOMAIN 44"/>
    <property type="match status" value="1"/>
</dbReference>
<feature type="repeat" description="WD" evidence="3">
    <location>
        <begin position="344"/>
        <end position="377"/>
    </location>
</feature>
<dbReference type="EMBL" id="JBBBZM010000010">
    <property type="protein sequence ID" value="KAL0639570.1"/>
    <property type="molecule type" value="Genomic_DNA"/>
</dbReference>
<feature type="region of interest" description="Disordered" evidence="4">
    <location>
        <begin position="109"/>
        <end position="135"/>
    </location>
</feature>
<reference evidence="5 6" key="1">
    <citation type="submission" date="2024-02" db="EMBL/GenBank/DDBJ databases">
        <title>Discinaceae phylogenomics.</title>
        <authorList>
            <person name="Dirks A.C."/>
            <person name="James T.Y."/>
        </authorList>
    </citation>
    <scope>NUCLEOTIDE SEQUENCE [LARGE SCALE GENOMIC DNA]</scope>
    <source>
        <strain evidence="5 6">ACD0624</strain>
    </source>
</reference>
<feature type="region of interest" description="Disordered" evidence="4">
    <location>
        <begin position="243"/>
        <end position="263"/>
    </location>
</feature>
<evidence type="ECO:0000256" key="1">
    <source>
        <dbReference type="ARBA" id="ARBA00022574"/>
    </source>
</evidence>
<evidence type="ECO:0000313" key="6">
    <source>
        <dbReference type="Proteomes" id="UP001447188"/>
    </source>
</evidence>
<accession>A0ABR3GUI8</accession>
<protein>
    <recommendedName>
        <fullName evidence="7">WD repeat-containing protein 44</fullName>
    </recommendedName>
</protein>
<dbReference type="Pfam" id="PF00400">
    <property type="entry name" value="WD40"/>
    <property type="match status" value="4"/>
</dbReference>
<gene>
    <name evidence="5" type="ORF">Q9L58_001397</name>
</gene>
<keyword evidence="2" id="KW-0677">Repeat</keyword>
<dbReference type="InterPro" id="IPR019775">
    <property type="entry name" value="WD40_repeat_CS"/>
</dbReference>
<evidence type="ECO:0000256" key="4">
    <source>
        <dbReference type="SAM" id="MobiDB-lite"/>
    </source>
</evidence>
<evidence type="ECO:0008006" key="7">
    <source>
        <dbReference type="Google" id="ProtNLM"/>
    </source>
</evidence>
<dbReference type="SMART" id="SM00320">
    <property type="entry name" value="WD40"/>
    <property type="match status" value="7"/>
</dbReference>
<evidence type="ECO:0000256" key="2">
    <source>
        <dbReference type="ARBA" id="ARBA00022737"/>
    </source>
</evidence>
<dbReference type="PANTHER" id="PTHR14221:SF0">
    <property type="entry name" value="WD REPEAT-CONTAINING PROTEIN 44"/>
    <property type="match status" value="1"/>
</dbReference>
<feature type="region of interest" description="Disordered" evidence="4">
    <location>
        <begin position="618"/>
        <end position="641"/>
    </location>
</feature>
<feature type="compositionally biased region" description="Polar residues" evidence="4">
    <location>
        <begin position="40"/>
        <end position="60"/>
    </location>
</feature>
<organism evidence="5 6">
    <name type="scientific">Discina gigas</name>
    <dbReference type="NCBI Taxonomy" id="1032678"/>
    <lineage>
        <taxon>Eukaryota</taxon>
        <taxon>Fungi</taxon>
        <taxon>Dikarya</taxon>
        <taxon>Ascomycota</taxon>
        <taxon>Pezizomycotina</taxon>
        <taxon>Pezizomycetes</taxon>
        <taxon>Pezizales</taxon>
        <taxon>Discinaceae</taxon>
        <taxon>Discina</taxon>
    </lineage>
</organism>
<feature type="compositionally biased region" description="Basic and acidic residues" evidence="4">
    <location>
        <begin position="118"/>
        <end position="128"/>
    </location>
</feature>
<keyword evidence="1 3" id="KW-0853">WD repeat</keyword>
<feature type="compositionally biased region" description="Acidic residues" evidence="4">
    <location>
        <begin position="872"/>
        <end position="889"/>
    </location>
</feature>
<feature type="repeat" description="WD" evidence="3">
    <location>
        <begin position="539"/>
        <end position="568"/>
    </location>
</feature>
<dbReference type="InterPro" id="IPR001680">
    <property type="entry name" value="WD40_rpt"/>
</dbReference>
<dbReference type="PROSITE" id="PS50082">
    <property type="entry name" value="WD_REPEATS_2"/>
    <property type="match status" value="4"/>
</dbReference>
<feature type="region of interest" description="Disordered" evidence="4">
    <location>
        <begin position="1"/>
        <end position="60"/>
    </location>
</feature>
<evidence type="ECO:0000313" key="5">
    <source>
        <dbReference type="EMBL" id="KAL0639570.1"/>
    </source>
</evidence>
<comment type="caution">
    <text evidence="5">The sequence shown here is derived from an EMBL/GenBank/DDBJ whole genome shotgun (WGS) entry which is preliminary data.</text>
</comment>
<dbReference type="InterPro" id="IPR036322">
    <property type="entry name" value="WD40_repeat_dom_sf"/>
</dbReference>
<dbReference type="InterPro" id="IPR015943">
    <property type="entry name" value="WD40/YVTN_repeat-like_dom_sf"/>
</dbReference>
<feature type="compositionally biased region" description="Basic and acidic residues" evidence="4">
    <location>
        <begin position="626"/>
        <end position="636"/>
    </location>
</feature>
<dbReference type="Gene3D" id="2.130.10.10">
    <property type="entry name" value="YVTN repeat-like/Quinoprotein amine dehydrogenase"/>
    <property type="match status" value="1"/>
</dbReference>
<feature type="compositionally biased region" description="Low complexity" evidence="4">
    <location>
        <begin position="806"/>
        <end position="815"/>
    </location>
</feature>